<dbReference type="GO" id="GO:0008168">
    <property type="term" value="F:methyltransferase activity"/>
    <property type="evidence" value="ECO:0007669"/>
    <property type="project" value="UniProtKB-KW"/>
</dbReference>
<feature type="domain" description="Methyltransferase" evidence="3">
    <location>
        <begin position="49"/>
        <end position="145"/>
    </location>
</feature>
<evidence type="ECO:0000256" key="1">
    <source>
        <dbReference type="ARBA" id="ARBA00022603"/>
    </source>
</evidence>
<dbReference type="SUPFAM" id="SSF53335">
    <property type="entry name" value="S-adenosyl-L-methionine-dependent methyltransferases"/>
    <property type="match status" value="1"/>
</dbReference>
<evidence type="ECO:0000259" key="3">
    <source>
        <dbReference type="Pfam" id="PF13649"/>
    </source>
</evidence>
<reference evidence="4 5" key="1">
    <citation type="submission" date="2018-05" db="EMBL/GenBank/DDBJ databases">
        <title>Genomic Encyclopedia of Type Strains, Phase IV (KMG-IV): sequencing the most valuable type-strain genomes for metagenomic binning, comparative biology and taxonomic classification.</title>
        <authorList>
            <person name="Goeker M."/>
        </authorList>
    </citation>
    <scope>NUCLEOTIDE SEQUENCE [LARGE SCALE GENOMIC DNA]</scope>
    <source>
        <strain evidence="4 5">DSM 28556</strain>
    </source>
</reference>
<dbReference type="Pfam" id="PF13649">
    <property type="entry name" value="Methyltransf_25"/>
    <property type="match status" value="1"/>
</dbReference>
<dbReference type="InterPro" id="IPR041698">
    <property type="entry name" value="Methyltransf_25"/>
</dbReference>
<evidence type="ECO:0000256" key="2">
    <source>
        <dbReference type="ARBA" id="ARBA00022679"/>
    </source>
</evidence>
<dbReference type="EMBL" id="QJJQ01000008">
    <property type="protein sequence ID" value="PXW86325.1"/>
    <property type="molecule type" value="Genomic_DNA"/>
</dbReference>
<name>A0A2V3W245_9BACI</name>
<evidence type="ECO:0000313" key="4">
    <source>
        <dbReference type="EMBL" id="PXW86325.1"/>
    </source>
</evidence>
<dbReference type="OrthoDB" id="9772751at2"/>
<accession>A0A2V3W245</accession>
<evidence type="ECO:0000313" key="5">
    <source>
        <dbReference type="Proteomes" id="UP000247978"/>
    </source>
</evidence>
<comment type="caution">
    <text evidence="4">The sequence shown here is derived from an EMBL/GenBank/DDBJ whole genome shotgun (WGS) entry which is preliminary data.</text>
</comment>
<keyword evidence="2 4" id="KW-0808">Transferase</keyword>
<protein>
    <submittedName>
        <fullName evidence="4">Methyltransferase family protein</fullName>
    </submittedName>
</protein>
<sequence length="203" mass="22763">MGMFKRFSLQFARPEGYLGRVAGKLMASTGVKNNEWTISLFQIKRSDHVLEIGFGPSVAIDLVSNLIPNGQYVGIDYSDVMLQAAKKRNKQAIQEQRVKLQLADVNQFPTFHQKFDKVFSVNSIIFWKEPIESLKKIRQVMKPNGLIALTVLPYTKGATEETSKEIGIEISHFLTAAGFSQIQIEFKDIKHVPSVCVTGMNIG</sequence>
<dbReference type="CDD" id="cd02440">
    <property type="entry name" value="AdoMet_MTases"/>
    <property type="match status" value="1"/>
</dbReference>
<organism evidence="4 5">
    <name type="scientific">Pseudogracilibacillus auburnensis</name>
    <dbReference type="NCBI Taxonomy" id="1494959"/>
    <lineage>
        <taxon>Bacteria</taxon>
        <taxon>Bacillati</taxon>
        <taxon>Bacillota</taxon>
        <taxon>Bacilli</taxon>
        <taxon>Bacillales</taxon>
        <taxon>Bacillaceae</taxon>
        <taxon>Pseudogracilibacillus</taxon>
    </lineage>
</organism>
<keyword evidence="5" id="KW-1185">Reference proteome</keyword>
<dbReference type="RefSeq" id="WP_110395737.1">
    <property type="nucleotide sequence ID" value="NZ_JBHUHB010000001.1"/>
</dbReference>
<dbReference type="Gene3D" id="3.40.50.150">
    <property type="entry name" value="Vaccinia Virus protein VP39"/>
    <property type="match status" value="1"/>
</dbReference>
<gene>
    <name evidence="4" type="ORF">DFR56_108141</name>
</gene>
<dbReference type="PANTHER" id="PTHR43861">
    <property type="entry name" value="TRANS-ACONITATE 2-METHYLTRANSFERASE-RELATED"/>
    <property type="match status" value="1"/>
</dbReference>
<proteinExistence type="predicted"/>
<dbReference type="PANTHER" id="PTHR43861:SF1">
    <property type="entry name" value="TRANS-ACONITATE 2-METHYLTRANSFERASE"/>
    <property type="match status" value="1"/>
</dbReference>
<keyword evidence="1 4" id="KW-0489">Methyltransferase</keyword>
<dbReference type="Proteomes" id="UP000247978">
    <property type="component" value="Unassembled WGS sequence"/>
</dbReference>
<dbReference type="InterPro" id="IPR029063">
    <property type="entry name" value="SAM-dependent_MTases_sf"/>
</dbReference>
<dbReference type="GO" id="GO:0032259">
    <property type="term" value="P:methylation"/>
    <property type="evidence" value="ECO:0007669"/>
    <property type="project" value="UniProtKB-KW"/>
</dbReference>
<dbReference type="AlphaFoldDB" id="A0A2V3W245"/>